<feature type="domain" description="NOMO C-terminal transthyretin-like" evidence="12">
    <location>
        <begin position="1007"/>
        <end position="1100"/>
    </location>
</feature>
<evidence type="ECO:0000256" key="2">
    <source>
        <dbReference type="ARBA" id="ARBA00022692"/>
    </source>
</evidence>
<evidence type="ECO:0000259" key="9">
    <source>
        <dbReference type="Pfam" id="PF22902"/>
    </source>
</evidence>
<dbReference type="SUPFAM" id="SSF49452">
    <property type="entry name" value="Starch-binding domain-like"/>
    <property type="match status" value="1"/>
</dbReference>
<dbReference type="Gene3D" id="2.60.40.1120">
    <property type="entry name" value="Carboxypeptidase-like, regulatory domain"/>
    <property type="match status" value="1"/>
</dbReference>
<gene>
    <name evidence="16" type="ORF">MAR_020069</name>
</gene>
<dbReference type="PANTHER" id="PTHR23303">
    <property type="entry name" value="CARBOXYPEPTIDASE REGULATORY REGION-CONTAINING"/>
    <property type="match status" value="1"/>
</dbReference>
<evidence type="ECO:0000256" key="1">
    <source>
        <dbReference type="ARBA" id="ARBA00004115"/>
    </source>
</evidence>
<evidence type="ECO:0000259" key="10">
    <source>
        <dbReference type="Pfam" id="PF22904"/>
    </source>
</evidence>
<dbReference type="EMBL" id="CP111016">
    <property type="protein sequence ID" value="WAR04700.1"/>
    <property type="molecule type" value="Genomic_DNA"/>
</dbReference>
<dbReference type="Pfam" id="PF22898">
    <property type="entry name" value="NOMO1-like_1st"/>
    <property type="match status" value="1"/>
</dbReference>
<keyword evidence="6 7" id="KW-0472">Membrane</keyword>
<dbReference type="InterPro" id="IPR056191">
    <property type="entry name" value="NOMO_12th"/>
</dbReference>
<dbReference type="SUPFAM" id="SSF49478">
    <property type="entry name" value="Cna protein B-type domain"/>
    <property type="match status" value="1"/>
</dbReference>
<dbReference type="Pfam" id="PF23192">
    <property type="entry name" value="NOMO_12th"/>
    <property type="match status" value="1"/>
</dbReference>
<dbReference type="Pfam" id="PF23196">
    <property type="entry name" value="NOMO_6th"/>
    <property type="match status" value="1"/>
</dbReference>
<sequence length="1191" mass="132521">MKNKSNLDMMGAVRVMFCFSDLERSYRPPMGLAAARMEVLALRVACIEINTNNVKNCQDSIGMDMQLTSGTTMSVPVKSHLSPAWAISTASARKTISTLQTNKILCKTMRIQIPVVLLQYGCGKLLVVLLHILIAHCQRVPLWSNQLLDLTQIKLYTPHKSIKYQTDCAPNTGYYLIPLYDKGDFVLKSVELHVDGEKDPCSLGQDINFVFTGFSLNGKAGSKDILQSTKTTQDGSYQFTKVLPGKYDVRASSGKDQKYRFEKSEVSVEIGLDNGDAGSSLVIAGYSVSGLVYSEGEPIKGVNFLLYSTTVNQKDVLECDKSAMSGMGKSDKPLCHVTSDASGKFTFPCLVTGDYYLIPFYKGEHITFDVEPEKLPFQVGHSDLQLEQTFQVAGFSVTGQVVDSPKGKGIGGVTVLLNGEAVKKTGPDGLYHLENMKTGMYRLNMRAENLEFEEQNIRITPNTPQLPDIIPARFNLCGKVTINKFPEGLSTQTIKRKMIIFPEGKGSAAVSKETGEDGRFCSYVAPGKYVVRPILDLVFSQFRAKVTGSVTCIEKCGPIEISLDAVGRSDKQIAQTQGNQKTSTFTFENVLPGKYKATVLRDSLCWEEKTLELENFSQDKKADSVGSFELNKGKNRFCLAQPGVYQLRPDSCHKFEKDVYNYDTSNPETLTMTAVSHLALGTVSTDQPVNDAMVTIESSLGTDPTTLGPLTLEKAAGNASQAKEAQVYKFSYWAKTGESVKVSVKSSEMLYSPPVLQISISGVFKFKGERGQFIVGHVTPPLSGVKVTVTDSQSRMEPVVAQTSDKGDFKIGPLHKGFDYVVSAEKEGYVMEKEEGEMAAFRARQLSRIDIADEEGGALDGVLLSLSGEKQYRSQYFLRPMMKEYKFEPVSRVIEVTEGTAVNIDIKGVRTAYSCYGMVTSLNGEPESGLFVEALGQGDCSMYQEESKTEQTGHYRIRGLQPNCTYEIRLKIGEMNKHIERAAPKSRFVVVENSDFTGVNIIAFRRMNQMDISGNVITDPEYLNTLKVRLYREDNPNQPMTTVSLGVVSFFYLPSLQMDESVYYVKLDSTLAKSSYEFDQPEIELTANISYKHITFSFNPKRKSLEQELSQSSVLMLPFTILVIFAIYNYQKLLPFALQMWGQAQLAIQRRQNPGMHQHQQHHQQPQQQYAALHDFDDSPVYKKKPKPRKT</sequence>
<proteinExistence type="predicted"/>
<evidence type="ECO:0000259" key="12">
    <source>
        <dbReference type="Pfam" id="PF23192"/>
    </source>
</evidence>
<accession>A0ABY7E3Y8</accession>
<dbReference type="Pfam" id="PF23194">
    <property type="entry name" value="NOMO_5th"/>
    <property type="match status" value="1"/>
</dbReference>
<dbReference type="InterPro" id="IPR051417">
    <property type="entry name" value="SDr/BOS_complex"/>
</dbReference>
<keyword evidence="17" id="KW-1185">Reference proteome</keyword>
<evidence type="ECO:0000259" key="13">
    <source>
        <dbReference type="Pfam" id="PF23193"/>
    </source>
</evidence>
<feature type="domain" description="NOMO second beta-sandwich" evidence="10">
    <location>
        <begin position="219"/>
        <end position="284"/>
    </location>
</feature>
<evidence type="ECO:0000256" key="4">
    <source>
        <dbReference type="ARBA" id="ARBA00022824"/>
    </source>
</evidence>
<dbReference type="InterPro" id="IPR055075">
    <property type="entry name" value="NOMO-like_N"/>
</dbReference>
<dbReference type="InterPro" id="IPR055074">
    <property type="entry name" value="NOMO1-3_2nd"/>
</dbReference>
<feature type="domain" description="NOMO-like N-terminal beta-sandwich" evidence="8">
    <location>
        <begin position="151"/>
        <end position="209"/>
    </location>
</feature>
<evidence type="ECO:0000256" key="3">
    <source>
        <dbReference type="ARBA" id="ARBA00022729"/>
    </source>
</evidence>
<comment type="subcellular location">
    <subcellularLocation>
        <location evidence="1">Endoplasmic reticulum membrane</location>
        <topology evidence="1">Single-pass type I membrane protein</topology>
    </subcellularLocation>
</comment>
<evidence type="ECO:0000256" key="5">
    <source>
        <dbReference type="ARBA" id="ARBA00022989"/>
    </source>
</evidence>
<dbReference type="Pfam" id="PF23193">
    <property type="entry name" value="NOMO_3rd"/>
    <property type="match status" value="1"/>
</dbReference>
<evidence type="ECO:0000256" key="7">
    <source>
        <dbReference type="SAM" id="Phobius"/>
    </source>
</evidence>
<feature type="domain" description="NOMO seventh transthyretin-like" evidence="11">
    <location>
        <begin position="614"/>
        <end position="675"/>
    </location>
</feature>
<evidence type="ECO:0000259" key="11">
    <source>
        <dbReference type="Pfam" id="PF23141"/>
    </source>
</evidence>
<dbReference type="InterPro" id="IPR056189">
    <property type="entry name" value="NOMO_3rd"/>
</dbReference>
<feature type="transmembrane region" description="Helical" evidence="7">
    <location>
        <begin position="113"/>
        <end position="134"/>
    </location>
</feature>
<keyword evidence="4" id="KW-0256">Endoplasmic reticulum</keyword>
<feature type="domain" description="NOMO fifth transthyretin-like" evidence="14">
    <location>
        <begin position="476"/>
        <end position="535"/>
    </location>
</feature>
<evidence type="ECO:0000259" key="8">
    <source>
        <dbReference type="Pfam" id="PF22898"/>
    </source>
</evidence>
<evidence type="ECO:0000259" key="14">
    <source>
        <dbReference type="Pfam" id="PF23194"/>
    </source>
</evidence>
<keyword evidence="3" id="KW-0732">Signal</keyword>
<evidence type="ECO:0000259" key="15">
    <source>
        <dbReference type="Pfam" id="PF23196"/>
    </source>
</evidence>
<dbReference type="Proteomes" id="UP001164746">
    <property type="component" value="Chromosome 5"/>
</dbReference>
<reference evidence="16" key="1">
    <citation type="submission" date="2022-11" db="EMBL/GenBank/DDBJ databases">
        <title>Centuries of genome instability and evolution in soft-shell clam transmissible cancer (bioRxiv).</title>
        <authorList>
            <person name="Hart S.F.M."/>
            <person name="Yonemitsu M.A."/>
            <person name="Giersch R.M."/>
            <person name="Beal B.F."/>
            <person name="Arriagada G."/>
            <person name="Davis B.W."/>
            <person name="Ostrander E.A."/>
            <person name="Goff S.P."/>
            <person name="Metzger M.J."/>
        </authorList>
    </citation>
    <scope>NUCLEOTIDE SEQUENCE</scope>
    <source>
        <strain evidence="16">MELC-2E11</strain>
        <tissue evidence="16">Siphon/mantle</tissue>
    </source>
</reference>
<dbReference type="Pfam" id="PF22904">
    <property type="entry name" value="NOMO1-like_2nd"/>
    <property type="match status" value="1"/>
</dbReference>
<dbReference type="Pfam" id="PF22902">
    <property type="entry name" value="NOMO1-like_9th"/>
    <property type="match status" value="1"/>
</dbReference>
<feature type="domain" description="NOMO-like ninth beta-sandwich" evidence="9">
    <location>
        <begin position="770"/>
        <end position="843"/>
    </location>
</feature>
<dbReference type="Pfam" id="PF23141">
    <property type="entry name" value="Ig_NOMO"/>
    <property type="match status" value="1"/>
</dbReference>
<keyword evidence="2 7" id="KW-0812">Transmembrane</keyword>
<evidence type="ECO:0000313" key="17">
    <source>
        <dbReference type="Proteomes" id="UP001164746"/>
    </source>
</evidence>
<dbReference type="InterPro" id="IPR013784">
    <property type="entry name" value="Carb-bd-like_fold"/>
</dbReference>
<evidence type="ECO:0000313" key="16">
    <source>
        <dbReference type="EMBL" id="WAR04700.1"/>
    </source>
</evidence>
<keyword evidence="5 7" id="KW-1133">Transmembrane helix</keyword>
<dbReference type="PANTHER" id="PTHR23303:SF14">
    <property type="entry name" value="BOS COMPLEX SUBUNIT NOMO1-RELATED"/>
    <property type="match status" value="1"/>
</dbReference>
<feature type="domain" description="NOMO third transthyretin-like" evidence="13">
    <location>
        <begin position="295"/>
        <end position="392"/>
    </location>
</feature>
<protein>
    <submittedName>
        <fullName evidence="16">NOMO2-like protein</fullName>
    </submittedName>
</protein>
<dbReference type="InterPro" id="IPR013783">
    <property type="entry name" value="Ig-like_fold"/>
</dbReference>
<dbReference type="InterPro" id="IPR056190">
    <property type="entry name" value="NOMO_5th"/>
</dbReference>
<dbReference type="Gene3D" id="2.60.40.10">
    <property type="entry name" value="Immunoglobulins"/>
    <property type="match status" value="1"/>
</dbReference>
<dbReference type="InterPro" id="IPR056188">
    <property type="entry name" value="NOMO_6th"/>
</dbReference>
<name>A0ABY7E3Y8_MYAAR</name>
<evidence type="ECO:0000256" key="6">
    <source>
        <dbReference type="ARBA" id="ARBA00023136"/>
    </source>
</evidence>
<dbReference type="InterPro" id="IPR056319">
    <property type="entry name" value="NOMO_7th"/>
</dbReference>
<dbReference type="InterPro" id="IPR055073">
    <property type="entry name" value="NOMO1-like_9th"/>
</dbReference>
<feature type="domain" description="NOMO sixth transthyretin-like" evidence="15">
    <location>
        <begin position="540"/>
        <end position="612"/>
    </location>
</feature>
<organism evidence="16 17">
    <name type="scientific">Mya arenaria</name>
    <name type="common">Soft-shell clam</name>
    <dbReference type="NCBI Taxonomy" id="6604"/>
    <lineage>
        <taxon>Eukaryota</taxon>
        <taxon>Metazoa</taxon>
        <taxon>Spiralia</taxon>
        <taxon>Lophotrochozoa</taxon>
        <taxon>Mollusca</taxon>
        <taxon>Bivalvia</taxon>
        <taxon>Autobranchia</taxon>
        <taxon>Heteroconchia</taxon>
        <taxon>Euheterodonta</taxon>
        <taxon>Imparidentia</taxon>
        <taxon>Neoheterodontei</taxon>
        <taxon>Myida</taxon>
        <taxon>Myoidea</taxon>
        <taxon>Myidae</taxon>
        <taxon>Mya</taxon>
    </lineage>
</organism>